<dbReference type="InterPro" id="IPR036250">
    <property type="entry name" value="AcylCo_DH-like_C"/>
</dbReference>
<dbReference type="EMBL" id="JAEMUK010000002">
    <property type="protein sequence ID" value="MBJ7542177.1"/>
    <property type="molecule type" value="Genomic_DNA"/>
</dbReference>
<dbReference type="PROSITE" id="PS00073">
    <property type="entry name" value="ACYL_COA_DH_2"/>
    <property type="match status" value="1"/>
</dbReference>
<dbReference type="InterPro" id="IPR009100">
    <property type="entry name" value="AcylCoA_DH/oxidase_NM_dom_sf"/>
</dbReference>
<evidence type="ECO:0000256" key="5">
    <source>
        <dbReference type="RuleBase" id="RU362125"/>
    </source>
</evidence>
<sequence length="549" mass="59438">MVDYEPRTRLDTHDVTNMPPAFGGLNLYETDVALKEAARLHGGGWVDGPLSALGAAAGSDEALQAGEDANRYPPKLRTFDRFGGRIDEVRFHPAYHQCMALAMEHRIHSIGWREKRPGAHVAHAAALAIGSQAEAGTMCPMSMTYASVAALRKQPDVADAWLPKIVDGVYDAPLRPIAEKRGVTIGMFMTEKQGGSDVRSNSTRAVPMGVGGPGGEYLLTGHKWFCSAPMSDAFLTLAYTDRGLSCFLAPRIKPDGTRNSMNLMRLKEKLGNRSNASAEFEYKDTFAWMIGEDGRGVATIMDMVHHTRLDTTAGSLGIMRRALAEAVHHVRHRRAFQKTLIDQPVMRAVLADLALDYEAAAMFTMRIARAYGETTPEERGFARLGVALGKFYIAKRTAPFVAECMECLGGGGYIEEAATARYYREAPVNAIWEGSGNVIALDILRTLQKEPLALDALLAELAAARGRHPAYDTSFDALHRLIGAGVAEADARHVAERMALALQAALLLLHGAPDVASSYCDARLSGDTRGINYGASGARLAVDAILARQ</sequence>
<accession>A0A8I1G7U8</accession>
<dbReference type="Gene3D" id="1.20.140.10">
    <property type="entry name" value="Butyryl-CoA Dehydrogenase, subunit A, domain 3"/>
    <property type="match status" value="1"/>
</dbReference>
<dbReference type="InterPro" id="IPR009075">
    <property type="entry name" value="AcylCo_DH/oxidase_C"/>
</dbReference>
<dbReference type="Pfam" id="PF02770">
    <property type="entry name" value="Acyl-CoA_dh_M"/>
    <property type="match status" value="1"/>
</dbReference>
<evidence type="ECO:0000259" key="7">
    <source>
        <dbReference type="Pfam" id="PF02770"/>
    </source>
</evidence>
<name>A0A8I1G7U8_9HYPH</name>
<dbReference type="Gene3D" id="2.40.110.20">
    <property type="match status" value="1"/>
</dbReference>
<gene>
    <name evidence="9" type="ORF">JDN41_01230</name>
</gene>
<reference evidence="9 10" key="1">
    <citation type="submission" date="2020-12" db="EMBL/GenBank/DDBJ databases">
        <title>Revised draft genomes of Rhodomicrobium vannielii ATCC 17100 and Rhodomicrobium udaipurense JA643.</title>
        <authorList>
            <person name="Conners E.M."/>
            <person name="Davenport E.J."/>
            <person name="Bose A."/>
        </authorList>
    </citation>
    <scope>NUCLEOTIDE SEQUENCE [LARGE SCALE GENOMIC DNA]</scope>
    <source>
        <strain evidence="9 10">JA643</strain>
    </source>
</reference>
<comment type="caution">
    <text evidence="9">The sequence shown here is derived from an EMBL/GenBank/DDBJ whole genome shotgun (WGS) entry which is preliminary data.</text>
</comment>
<evidence type="ECO:0000256" key="1">
    <source>
        <dbReference type="ARBA" id="ARBA00001974"/>
    </source>
</evidence>
<feature type="domain" description="Acyl-CoA oxidase/dehydrogenase middle" evidence="7">
    <location>
        <begin position="187"/>
        <end position="284"/>
    </location>
</feature>
<protein>
    <submittedName>
        <fullName evidence="9">Acyl-CoA dehydrogenase family protein</fullName>
    </submittedName>
</protein>
<evidence type="ECO:0000256" key="4">
    <source>
        <dbReference type="ARBA" id="ARBA00022827"/>
    </source>
</evidence>
<keyword evidence="5" id="KW-0560">Oxidoreductase</keyword>
<dbReference type="RefSeq" id="WP_037238076.1">
    <property type="nucleotide sequence ID" value="NZ_JAEMUK010000002.1"/>
</dbReference>
<comment type="cofactor">
    <cofactor evidence="1 5">
        <name>FAD</name>
        <dbReference type="ChEBI" id="CHEBI:57692"/>
    </cofactor>
</comment>
<organism evidence="9 10">
    <name type="scientific">Rhodomicrobium udaipurense</name>
    <dbReference type="NCBI Taxonomy" id="1202716"/>
    <lineage>
        <taxon>Bacteria</taxon>
        <taxon>Pseudomonadati</taxon>
        <taxon>Pseudomonadota</taxon>
        <taxon>Alphaproteobacteria</taxon>
        <taxon>Hyphomicrobiales</taxon>
        <taxon>Hyphomicrobiaceae</taxon>
        <taxon>Rhodomicrobium</taxon>
    </lineage>
</organism>
<dbReference type="PANTHER" id="PTHR42707">
    <property type="entry name" value="ACYL-COA DEHYDROGENASE"/>
    <property type="match status" value="1"/>
</dbReference>
<evidence type="ECO:0000259" key="8">
    <source>
        <dbReference type="Pfam" id="PF18158"/>
    </source>
</evidence>
<dbReference type="InterPro" id="IPR052904">
    <property type="entry name" value="Acyl-CoA_dehydrogenase-like"/>
</dbReference>
<dbReference type="SUPFAM" id="SSF56645">
    <property type="entry name" value="Acyl-CoA dehydrogenase NM domain-like"/>
    <property type="match status" value="1"/>
</dbReference>
<dbReference type="PANTHER" id="PTHR42707:SF3">
    <property type="entry name" value="ACYL-COA DEHYDROGENASE AIDB-RELATED"/>
    <property type="match status" value="1"/>
</dbReference>
<keyword evidence="10" id="KW-1185">Reference proteome</keyword>
<feature type="domain" description="Acyl-CoA dehydrogenase/oxidase C-terminal" evidence="6">
    <location>
        <begin position="294"/>
        <end position="446"/>
    </location>
</feature>
<evidence type="ECO:0000256" key="3">
    <source>
        <dbReference type="ARBA" id="ARBA00022630"/>
    </source>
</evidence>
<keyword evidence="4 5" id="KW-0274">FAD</keyword>
<comment type="similarity">
    <text evidence="2 5">Belongs to the acyl-CoA dehydrogenase family.</text>
</comment>
<evidence type="ECO:0000256" key="2">
    <source>
        <dbReference type="ARBA" id="ARBA00009347"/>
    </source>
</evidence>
<keyword evidence="3 5" id="KW-0285">Flavoprotein</keyword>
<dbReference type="InterPro" id="IPR006091">
    <property type="entry name" value="Acyl-CoA_Oxase/DH_mid-dom"/>
</dbReference>
<proteinExistence type="inferred from homology"/>
<dbReference type="Proteomes" id="UP000623250">
    <property type="component" value="Unassembled WGS sequence"/>
</dbReference>
<feature type="domain" description="Adaptive response protein AidB N-terminal" evidence="8">
    <location>
        <begin position="17"/>
        <end position="172"/>
    </location>
</feature>
<dbReference type="SUPFAM" id="SSF47203">
    <property type="entry name" value="Acyl-CoA dehydrogenase C-terminal domain-like"/>
    <property type="match status" value="1"/>
</dbReference>
<dbReference type="Pfam" id="PF18158">
    <property type="entry name" value="AidB_N"/>
    <property type="match status" value="1"/>
</dbReference>
<evidence type="ECO:0000313" key="10">
    <source>
        <dbReference type="Proteomes" id="UP000623250"/>
    </source>
</evidence>
<evidence type="ECO:0000313" key="9">
    <source>
        <dbReference type="EMBL" id="MBJ7542177.1"/>
    </source>
</evidence>
<dbReference type="AlphaFoldDB" id="A0A8I1G7U8"/>
<dbReference type="GO" id="GO:0003995">
    <property type="term" value="F:acyl-CoA dehydrogenase activity"/>
    <property type="evidence" value="ECO:0007669"/>
    <property type="project" value="InterPro"/>
</dbReference>
<dbReference type="InterPro" id="IPR041504">
    <property type="entry name" value="AidB_N"/>
</dbReference>
<dbReference type="Gene3D" id="6.10.250.600">
    <property type="match status" value="1"/>
</dbReference>
<dbReference type="InterPro" id="IPR006089">
    <property type="entry name" value="Acyl-CoA_DH_CS"/>
</dbReference>
<evidence type="ECO:0000259" key="6">
    <source>
        <dbReference type="Pfam" id="PF00441"/>
    </source>
</evidence>
<dbReference type="Pfam" id="PF00441">
    <property type="entry name" value="Acyl-CoA_dh_1"/>
    <property type="match status" value="1"/>
</dbReference>